<reference evidence="2 3" key="1">
    <citation type="journal article" date="2024" name="Commun. Biol.">
        <title>Comparative genomic analysis of thermophilic fungi reveals convergent evolutionary adaptations and gene losses.</title>
        <authorList>
            <person name="Steindorff A.S."/>
            <person name="Aguilar-Pontes M.V."/>
            <person name="Robinson A.J."/>
            <person name="Andreopoulos B."/>
            <person name="LaButti K."/>
            <person name="Kuo A."/>
            <person name="Mondo S."/>
            <person name="Riley R."/>
            <person name="Otillar R."/>
            <person name="Haridas S."/>
            <person name="Lipzen A."/>
            <person name="Grimwood J."/>
            <person name="Schmutz J."/>
            <person name="Clum A."/>
            <person name="Reid I.D."/>
            <person name="Moisan M.C."/>
            <person name="Butler G."/>
            <person name="Nguyen T.T.M."/>
            <person name="Dewar K."/>
            <person name="Conant G."/>
            <person name="Drula E."/>
            <person name="Henrissat B."/>
            <person name="Hansel C."/>
            <person name="Singer S."/>
            <person name="Hutchinson M.I."/>
            <person name="de Vries R.P."/>
            <person name="Natvig D.O."/>
            <person name="Powell A.J."/>
            <person name="Tsang A."/>
            <person name="Grigoriev I.V."/>
        </authorList>
    </citation>
    <scope>NUCLEOTIDE SEQUENCE [LARGE SCALE GENOMIC DNA]</scope>
    <source>
        <strain evidence="2 3">ATCC 24622</strain>
    </source>
</reference>
<feature type="compositionally biased region" description="Low complexity" evidence="1">
    <location>
        <begin position="26"/>
        <end position="43"/>
    </location>
</feature>
<feature type="compositionally biased region" description="Basic and acidic residues" evidence="1">
    <location>
        <begin position="1"/>
        <end position="11"/>
    </location>
</feature>
<proteinExistence type="predicted"/>
<evidence type="ECO:0000313" key="2">
    <source>
        <dbReference type="EMBL" id="KAL1844793.1"/>
    </source>
</evidence>
<accession>A0ABR3VSY6</accession>
<keyword evidence="3" id="KW-1185">Reference proteome</keyword>
<dbReference type="EMBL" id="JAZHXJ010001459">
    <property type="protein sequence ID" value="KAL1844793.1"/>
    <property type="molecule type" value="Genomic_DNA"/>
</dbReference>
<feature type="region of interest" description="Disordered" evidence="1">
    <location>
        <begin position="157"/>
        <end position="178"/>
    </location>
</feature>
<name>A0ABR3VSY6_9PEZI</name>
<sequence length="178" mass="18840">MGFLHDGRERTNGLLAPSTHEPLVDGSAHAPRPAAGATSAARTVAVPRHAEGDASLTPASALLAWLLLVARYNDESHDLASFVWGRTSESGTDMVLSAPRDFVASLRAGSSAEWTLRQAENLLRSALERDTEAAGTTTLRQGDAFFFASSKSSGLLQKPVLHESESSPKVGPDGSHHE</sequence>
<feature type="region of interest" description="Disordered" evidence="1">
    <location>
        <begin position="1"/>
        <end position="43"/>
    </location>
</feature>
<comment type="caution">
    <text evidence="2">The sequence shown here is derived from an EMBL/GenBank/DDBJ whole genome shotgun (WGS) entry which is preliminary data.</text>
</comment>
<evidence type="ECO:0000256" key="1">
    <source>
        <dbReference type="SAM" id="MobiDB-lite"/>
    </source>
</evidence>
<dbReference type="Proteomes" id="UP001586593">
    <property type="component" value="Unassembled WGS sequence"/>
</dbReference>
<organism evidence="2 3">
    <name type="scientific">Phialemonium thermophilum</name>
    <dbReference type="NCBI Taxonomy" id="223376"/>
    <lineage>
        <taxon>Eukaryota</taxon>
        <taxon>Fungi</taxon>
        <taxon>Dikarya</taxon>
        <taxon>Ascomycota</taxon>
        <taxon>Pezizomycotina</taxon>
        <taxon>Sordariomycetes</taxon>
        <taxon>Sordariomycetidae</taxon>
        <taxon>Cephalothecales</taxon>
        <taxon>Cephalothecaceae</taxon>
        <taxon>Phialemonium</taxon>
    </lineage>
</organism>
<evidence type="ECO:0000313" key="3">
    <source>
        <dbReference type="Proteomes" id="UP001586593"/>
    </source>
</evidence>
<protein>
    <submittedName>
        <fullName evidence="2">Uncharacterized protein</fullName>
    </submittedName>
</protein>
<gene>
    <name evidence="2" type="ORF">VTK73DRAFT_1788</name>
</gene>